<sequence>MFRLRNMRRGGPLRPNPTNRETTMFAKTITAGLLGAALLTSAAYAQNPSPSATSPSASSSSASSMSHKGQWRSSKLIGVNVYNANNESLGEITELLTDSSGKIQAAVIGVGGFLGMGERSVAIPFEQLKFSNEPRSSTSASSSSTNRPAGSGTMAPSTTTGAATSSATNASGDQWYPDHAVLNVTKEQLKSMPEFKYST</sequence>
<keyword evidence="2" id="KW-0732">Signal</keyword>
<feature type="region of interest" description="Disordered" evidence="1">
    <location>
        <begin position="46"/>
        <end position="69"/>
    </location>
</feature>
<dbReference type="PANTHER" id="PTHR36505:SF1">
    <property type="entry name" value="BLR1072 PROTEIN"/>
    <property type="match status" value="1"/>
</dbReference>
<dbReference type="Pfam" id="PF05239">
    <property type="entry name" value="PRC"/>
    <property type="match status" value="1"/>
</dbReference>
<dbReference type="AlphaFoldDB" id="Q07PW6"/>
<dbReference type="InterPro" id="IPR011033">
    <property type="entry name" value="PRC_barrel-like_sf"/>
</dbReference>
<evidence type="ECO:0000313" key="4">
    <source>
        <dbReference type="EMBL" id="ABJ06018.1"/>
    </source>
</evidence>
<gene>
    <name evidence="4" type="ordered locus">RPE_2074</name>
</gene>
<dbReference type="KEGG" id="rpe:RPE_2074"/>
<evidence type="ECO:0000259" key="3">
    <source>
        <dbReference type="Pfam" id="PF05239"/>
    </source>
</evidence>
<dbReference type="PANTHER" id="PTHR36505">
    <property type="entry name" value="BLR1072 PROTEIN"/>
    <property type="match status" value="1"/>
</dbReference>
<dbReference type="EMBL" id="CP000463">
    <property type="protein sequence ID" value="ABJ06018.1"/>
    <property type="molecule type" value="Genomic_DNA"/>
</dbReference>
<feature type="signal peptide" evidence="2">
    <location>
        <begin position="1"/>
        <end position="45"/>
    </location>
</feature>
<feature type="compositionally biased region" description="Low complexity" evidence="1">
    <location>
        <begin position="132"/>
        <end position="172"/>
    </location>
</feature>
<dbReference type="eggNOG" id="COG1873">
    <property type="taxonomic scope" value="Bacteria"/>
</dbReference>
<dbReference type="SUPFAM" id="SSF50346">
    <property type="entry name" value="PRC-barrel domain"/>
    <property type="match status" value="1"/>
</dbReference>
<dbReference type="HOGENOM" id="CLU_091638_1_0_5"/>
<evidence type="ECO:0000256" key="1">
    <source>
        <dbReference type="SAM" id="MobiDB-lite"/>
    </source>
</evidence>
<accession>Q07PW6</accession>
<dbReference type="InterPro" id="IPR027275">
    <property type="entry name" value="PRC-brl_dom"/>
</dbReference>
<feature type="region of interest" description="Disordered" evidence="1">
    <location>
        <begin position="1"/>
        <end position="21"/>
    </location>
</feature>
<dbReference type="Gene3D" id="2.30.30.240">
    <property type="entry name" value="PRC-barrel domain"/>
    <property type="match status" value="1"/>
</dbReference>
<organism evidence="4">
    <name type="scientific">Rhodopseudomonas palustris (strain BisA53)</name>
    <dbReference type="NCBI Taxonomy" id="316055"/>
    <lineage>
        <taxon>Bacteria</taxon>
        <taxon>Pseudomonadati</taxon>
        <taxon>Pseudomonadota</taxon>
        <taxon>Alphaproteobacteria</taxon>
        <taxon>Hyphomicrobiales</taxon>
        <taxon>Nitrobacteraceae</taxon>
        <taxon>Rhodopseudomonas</taxon>
    </lineage>
</organism>
<dbReference type="STRING" id="316055.RPE_2074"/>
<evidence type="ECO:0000256" key="2">
    <source>
        <dbReference type="SAM" id="SignalP"/>
    </source>
</evidence>
<feature type="compositionally biased region" description="Low complexity" evidence="1">
    <location>
        <begin position="46"/>
        <end position="66"/>
    </location>
</feature>
<name>Q07PW6_RHOP5</name>
<proteinExistence type="predicted"/>
<feature type="region of interest" description="Disordered" evidence="1">
    <location>
        <begin position="132"/>
        <end position="176"/>
    </location>
</feature>
<protein>
    <submittedName>
        <fullName evidence="4">PRC-barrel domain protein</fullName>
    </submittedName>
</protein>
<feature type="domain" description="PRC-barrel" evidence="3">
    <location>
        <begin position="72"/>
        <end position="127"/>
    </location>
</feature>
<reference evidence="4" key="1">
    <citation type="submission" date="2006-09" db="EMBL/GenBank/DDBJ databases">
        <title>Complete sequence of Rhodopseudomonas palustris BisA53.</title>
        <authorList>
            <consortium name="US DOE Joint Genome Institute"/>
            <person name="Copeland A."/>
            <person name="Lucas S."/>
            <person name="Lapidus A."/>
            <person name="Barry K."/>
            <person name="Detter J.C."/>
            <person name="Glavina del Rio T."/>
            <person name="Hammon N."/>
            <person name="Israni S."/>
            <person name="Dalin E."/>
            <person name="Tice H."/>
            <person name="Pitluck S."/>
            <person name="Chain P."/>
            <person name="Malfatti S."/>
            <person name="Shin M."/>
            <person name="Vergez L."/>
            <person name="Schmutz J."/>
            <person name="Larimer F."/>
            <person name="Land M."/>
            <person name="Hauser L."/>
            <person name="Pelletier D.A."/>
            <person name="Kyrpides N."/>
            <person name="Kim E."/>
            <person name="Harwood C.S."/>
            <person name="Oda Y."/>
            <person name="Richardson P."/>
        </authorList>
    </citation>
    <scope>NUCLEOTIDE SEQUENCE [LARGE SCALE GENOMIC DNA]</scope>
    <source>
        <strain evidence="4">BisA53</strain>
    </source>
</reference>
<feature type="chain" id="PRO_5004165924" evidence="2">
    <location>
        <begin position="46"/>
        <end position="199"/>
    </location>
</feature>